<sequence length="628" mass="66393">MKKRILSLTLVSVMALGMISSIPVEARGFRSFKTIKRKPTPVVVQPVEPVVEETKPVQTEVTNTENATTGETQLGSAIDTSAVNVIDFGAVADANYYNPSNGNYYADAAFTKPATDATQAINSAVKHASQNGIQKVVIPSGNYLIKAEGVSATGIEGDYAKTGGILLQSNMTLEMSSNAVLVTNTVNKPGYSLITVNNKSNVKIVGGKLVGDKDTHPANTHNACYGISIINGSKNIYVDGTEITKMEDDGIMITDYAIDQSGGTRSSDIEIRNVKSHNNGRQGLTIATGSNIKILNSEFSNQTKHEPKSGIDIEIESYDHVGVKNVEISGNKFEGNAFSGVLFSNMFNDRPNSMSENIKINGNTINGSRHGILAEGKSNGLDMSNNNITVNNYNVGQSSVAVGTLSAESSGVVISGNNIISDDSKAHTSMGVYSTTPGVSINGNNLVGQNVGMMLSGGGEQIVGNKISKVLATGIHISGSNQNISENEISVSGAAHLSSDSYHNVIYAAYAENLAIKNNNFHDMKSYGINLAEGVRNTEVSGNTMKNIGTEAFPNKNSFLHIASENTGINVTGNTFDRGAYPTLYLGISYANSVKGANSFTNNEIIGFSSYGYGMNDGGFVFQGNKGI</sequence>
<dbReference type="InterPro" id="IPR012334">
    <property type="entry name" value="Pectin_lyas_fold"/>
</dbReference>
<dbReference type="GO" id="GO:0016829">
    <property type="term" value="F:lyase activity"/>
    <property type="evidence" value="ECO:0007669"/>
    <property type="project" value="UniProtKB-KW"/>
</dbReference>
<feature type="domain" description="Right handed beta helix" evidence="1">
    <location>
        <begin position="154"/>
        <end position="308"/>
    </location>
</feature>
<name>A0A1S1V829_9FIRM</name>
<dbReference type="EMBL" id="MKIE01000006">
    <property type="protein sequence ID" value="OHW61889.1"/>
    <property type="molecule type" value="Genomic_DNA"/>
</dbReference>
<evidence type="ECO:0000313" key="2">
    <source>
        <dbReference type="EMBL" id="OHW61889.1"/>
    </source>
</evidence>
<evidence type="ECO:0000313" key="3">
    <source>
        <dbReference type="Proteomes" id="UP000180254"/>
    </source>
</evidence>
<dbReference type="OrthoDB" id="2488735at2"/>
<dbReference type="SMART" id="SM00710">
    <property type="entry name" value="PbH1"/>
    <property type="match status" value="11"/>
</dbReference>
<keyword evidence="2" id="KW-0456">Lyase</keyword>
<dbReference type="AlphaFoldDB" id="A0A1S1V829"/>
<keyword evidence="3" id="KW-1185">Reference proteome</keyword>
<dbReference type="Pfam" id="PF13229">
    <property type="entry name" value="Beta_helix"/>
    <property type="match status" value="2"/>
</dbReference>
<dbReference type="SUPFAM" id="SSF51126">
    <property type="entry name" value="Pectin lyase-like"/>
    <property type="match status" value="2"/>
</dbReference>
<gene>
    <name evidence="2" type="ORF">EUAN_16520</name>
</gene>
<proteinExistence type="predicted"/>
<feature type="domain" description="Right handed beta helix" evidence="1">
    <location>
        <begin position="455"/>
        <end position="613"/>
    </location>
</feature>
<dbReference type="Gene3D" id="2.160.20.10">
    <property type="entry name" value="Single-stranded right-handed beta-helix, Pectin lyase-like"/>
    <property type="match status" value="2"/>
</dbReference>
<dbReference type="RefSeq" id="WP_071063518.1">
    <property type="nucleotide sequence ID" value="NZ_MKIE01000006.1"/>
</dbReference>
<dbReference type="Proteomes" id="UP000180254">
    <property type="component" value="Unassembled WGS sequence"/>
</dbReference>
<dbReference type="InterPro" id="IPR006626">
    <property type="entry name" value="PbH1"/>
</dbReference>
<accession>A0A1S1V829</accession>
<organism evidence="2 3">
    <name type="scientific">Andreesenia angusta</name>
    <dbReference type="NCBI Taxonomy" id="39480"/>
    <lineage>
        <taxon>Bacteria</taxon>
        <taxon>Bacillati</taxon>
        <taxon>Bacillota</taxon>
        <taxon>Tissierellia</taxon>
        <taxon>Tissierellales</taxon>
        <taxon>Gottschalkiaceae</taxon>
        <taxon>Andreesenia</taxon>
    </lineage>
</organism>
<protein>
    <submittedName>
        <fullName evidence="2">Pectate lyase superfamily protein</fullName>
    </submittedName>
</protein>
<dbReference type="InterPro" id="IPR039448">
    <property type="entry name" value="Beta_helix"/>
</dbReference>
<dbReference type="InterPro" id="IPR011050">
    <property type="entry name" value="Pectin_lyase_fold/virulence"/>
</dbReference>
<dbReference type="STRING" id="39480.EUAN_16520"/>
<comment type="caution">
    <text evidence="2">The sequence shown here is derived from an EMBL/GenBank/DDBJ whole genome shotgun (WGS) entry which is preliminary data.</text>
</comment>
<reference evidence="2 3" key="1">
    <citation type="submission" date="2016-09" db="EMBL/GenBank/DDBJ databases">
        <title>Genome sequence of Eubacterium angustum.</title>
        <authorList>
            <person name="Poehlein A."/>
            <person name="Daniel R."/>
        </authorList>
    </citation>
    <scope>NUCLEOTIDE SEQUENCE [LARGE SCALE GENOMIC DNA]</scope>
    <source>
        <strain evidence="2 3">DSM 1989</strain>
    </source>
</reference>
<evidence type="ECO:0000259" key="1">
    <source>
        <dbReference type="Pfam" id="PF13229"/>
    </source>
</evidence>